<dbReference type="Proteomes" id="UP000294513">
    <property type="component" value="Unassembled WGS sequence"/>
</dbReference>
<keyword evidence="1" id="KW-0472">Membrane</keyword>
<evidence type="ECO:0000313" key="2">
    <source>
        <dbReference type="EMBL" id="TDD80478.1"/>
    </source>
</evidence>
<evidence type="ECO:0008006" key="4">
    <source>
        <dbReference type="Google" id="ProtNLM"/>
    </source>
</evidence>
<evidence type="ECO:0000256" key="1">
    <source>
        <dbReference type="SAM" id="Phobius"/>
    </source>
</evidence>
<name>A0A4R5B2Y2_9ACTN</name>
<dbReference type="EMBL" id="SMKU01000152">
    <property type="protein sequence ID" value="TDD80478.1"/>
    <property type="molecule type" value="Genomic_DNA"/>
</dbReference>
<sequence>MTTSELGRLVRQYDTDIRARRMRVVLAVCTGALWSTAASTLAIIAYAESNPFLVFGTVLFFPATICLGSGVSRWLRIEGIEQERIERYKQGIVLLRNNASMVVRWSDIDDIGWRVLRPSSLLRISGVDPEYTVILKDGHSFWFDSNTDGWEDLAGSIMAALTEVTALRRGEG</sequence>
<keyword evidence="3" id="KW-1185">Reference proteome</keyword>
<gene>
    <name evidence="2" type="ORF">E1298_25770</name>
</gene>
<dbReference type="AlphaFoldDB" id="A0A4R5B2Y2"/>
<dbReference type="RefSeq" id="WP_131897605.1">
    <property type="nucleotide sequence ID" value="NZ_SMKU01000152.1"/>
</dbReference>
<keyword evidence="1" id="KW-1133">Transmembrane helix</keyword>
<keyword evidence="1" id="KW-0812">Transmembrane</keyword>
<accession>A0A4R5B2Y2</accession>
<reference evidence="2 3" key="1">
    <citation type="submission" date="2019-03" db="EMBL/GenBank/DDBJ databases">
        <title>Draft genome sequences of novel Actinobacteria.</title>
        <authorList>
            <person name="Sahin N."/>
            <person name="Ay H."/>
            <person name="Saygin H."/>
        </authorList>
    </citation>
    <scope>NUCLEOTIDE SEQUENCE [LARGE SCALE GENOMIC DNA]</scope>
    <source>
        <strain evidence="2 3">H3C3</strain>
    </source>
</reference>
<organism evidence="2 3">
    <name type="scientific">Actinomadura rubrisoli</name>
    <dbReference type="NCBI Taxonomy" id="2530368"/>
    <lineage>
        <taxon>Bacteria</taxon>
        <taxon>Bacillati</taxon>
        <taxon>Actinomycetota</taxon>
        <taxon>Actinomycetes</taxon>
        <taxon>Streptosporangiales</taxon>
        <taxon>Thermomonosporaceae</taxon>
        <taxon>Actinomadura</taxon>
    </lineage>
</organism>
<feature type="transmembrane region" description="Helical" evidence="1">
    <location>
        <begin position="24"/>
        <end position="46"/>
    </location>
</feature>
<protein>
    <recommendedName>
        <fullName evidence="4">YcxB family protein</fullName>
    </recommendedName>
</protein>
<comment type="caution">
    <text evidence="2">The sequence shown here is derived from an EMBL/GenBank/DDBJ whole genome shotgun (WGS) entry which is preliminary data.</text>
</comment>
<proteinExistence type="predicted"/>
<evidence type="ECO:0000313" key="3">
    <source>
        <dbReference type="Proteomes" id="UP000294513"/>
    </source>
</evidence>
<feature type="transmembrane region" description="Helical" evidence="1">
    <location>
        <begin position="52"/>
        <end position="75"/>
    </location>
</feature>